<dbReference type="OMA" id="AGRMMPA"/>
<protein>
    <submittedName>
        <fullName evidence="2">GM22125</fullName>
    </submittedName>
</protein>
<organism evidence="3">
    <name type="scientific">Drosophila sechellia</name>
    <name type="common">Fruit fly</name>
    <dbReference type="NCBI Taxonomy" id="7238"/>
    <lineage>
        <taxon>Eukaryota</taxon>
        <taxon>Metazoa</taxon>
        <taxon>Ecdysozoa</taxon>
        <taxon>Arthropoda</taxon>
        <taxon>Hexapoda</taxon>
        <taxon>Insecta</taxon>
        <taxon>Pterygota</taxon>
        <taxon>Neoptera</taxon>
        <taxon>Endopterygota</taxon>
        <taxon>Diptera</taxon>
        <taxon>Brachycera</taxon>
        <taxon>Muscomorpha</taxon>
        <taxon>Ephydroidea</taxon>
        <taxon>Drosophilidae</taxon>
        <taxon>Drosophila</taxon>
        <taxon>Sophophora</taxon>
    </lineage>
</organism>
<dbReference type="EMBL" id="CH480826">
    <property type="protein sequence ID" value="EDW44389.1"/>
    <property type="molecule type" value="Genomic_DNA"/>
</dbReference>
<dbReference type="PhylomeDB" id="B4IAS6"/>
<reference evidence="2 3" key="1">
    <citation type="journal article" date="2007" name="Nature">
        <title>Evolution of genes and genomes on the Drosophila phylogeny.</title>
        <authorList>
            <consortium name="Drosophila 12 Genomes Consortium"/>
            <person name="Clark A.G."/>
            <person name="Eisen M.B."/>
            <person name="Smith D.R."/>
            <person name="Bergman C.M."/>
            <person name="Oliver B."/>
            <person name="Markow T.A."/>
            <person name="Kaufman T.C."/>
            <person name="Kellis M."/>
            <person name="Gelbart W."/>
            <person name="Iyer V.N."/>
            <person name="Pollard D.A."/>
            <person name="Sackton T.B."/>
            <person name="Larracuente A.M."/>
            <person name="Singh N.D."/>
            <person name="Abad J.P."/>
            <person name="Abt D.N."/>
            <person name="Adryan B."/>
            <person name="Aguade M."/>
            <person name="Akashi H."/>
            <person name="Anderson W.W."/>
            <person name="Aquadro C.F."/>
            <person name="Ardell D.H."/>
            <person name="Arguello R."/>
            <person name="Artieri C.G."/>
            <person name="Barbash D.A."/>
            <person name="Barker D."/>
            <person name="Barsanti P."/>
            <person name="Batterham P."/>
            <person name="Batzoglou S."/>
            <person name="Begun D."/>
            <person name="Bhutkar A."/>
            <person name="Blanco E."/>
            <person name="Bosak S.A."/>
            <person name="Bradley R.K."/>
            <person name="Brand A.D."/>
            <person name="Brent M.R."/>
            <person name="Brooks A.N."/>
            <person name="Brown R.H."/>
            <person name="Butlin R.K."/>
            <person name="Caggese C."/>
            <person name="Calvi B.R."/>
            <person name="Bernardo de Carvalho A."/>
            <person name="Caspi A."/>
            <person name="Castrezana S."/>
            <person name="Celniker S.E."/>
            <person name="Chang J.L."/>
            <person name="Chapple C."/>
            <person name="Chatterji S."/>
            <person name="Chinwalla A."/>
            <person name="Civetta A."/>
            <person name="Clifton S.W."/>
            <person name="Comeron J.M."/>
            <person name="Costello J.C."/>
            <person name="Coyne J.A."/>
            <person name="Daub J."/>
            <person name="David R.G."/>
            <person name="Delcher A.L."/>
            <person name="Delehaunty K."/>
            <person name="Do C.B."/>
            <person name="Ebling H."/>
            <person name="Edwards K."/>
            <person name="Eickbush T."/>
            <person name="Evans J.D."/>
            <person name="Filipski A."/>
            <person name="Findeiss S."/>
            <person name="Freyhult E."/>
            <person name="Fulton L."/>
            <person name="Fulton R."/>
            <person name="Garcia A.C."/>
            <person name="Gardiner A."/>
            <person name="Garfield D.A."/>
            <person name="Garvin B.E."/>
            <person name="Gibson G."/>
            <person name="Gilbert D."/>
            <person name="Gnerre S."/>
            <person name="Godfrey J."/>
            <person name="Good R."/>
            <person name="Gotea V."/>
            <person name="Gravely B."/>
            <person name="Greenberg A.J."/>
            <person name="Griffiths-Jones S."/>
            <person name="Gross S."/>
            <person name="Guigo R."/>
            <person name="Gustafson E.A."/>
            <person name="Haerty W."/>
            <person name="Hahn M.W."/>
            <person name="Halligan D.L."/>
            <person name="Halpern A.L."/>
            <person name="Halter G.M."/>
            <person name="Han M.V."/>
            <person name="Heger A."/>
            <person name="Hillier L."/>
            <person name="Hinrichs A.S."/>
            <person name="Holmes I."/>
            <person name="Hoskins R.A."/>
            <person name="Hubisz M.J."/>
            <person name="Hultmark D."/>
            <person name="Huntley M.A."/>
            <person name="Jaffe D.B."/>
            <person name="Jagadeeshan S."/>
            <person name="Jeck W.R."/>
            <person name="Johnson J."/>
            <person name="Jones C.D."/>
            <person name="Jordan W.C."/>
            <person name="Karpen G.H."/>
            <person name="Kataoka E."/>
            <person name="Keightley P.D."/>
            <person name="Kheradpour P."/>
            <person name="Kirkness E.F."/>
            <person name="Koerich L.B."/>
            <person name="Kristiansen K."/>
            <person name="Kudrna D."/>
            <person name="Kulathinal R.J."/>
            <person name="Kumar S."/>
            <person name="Kwok R."/>
            <person name="Lander E."/>
            <person name="Langley C.H."/>
            <person name="Lapoint R."/>
            <person name="Lazzaro B.P."/>
            <person name="Lee S.J."/>
            <person name="Levesque L."/>
            <person name="Li R."/>
            <person name="Lin C.F."/>
            <person name="Lin M.F."/>
            <person name="Lindblad-Toh K."/>
            <person name="Llopart A."/>
            <person name="Long M."/>
            <person name="Low L."/>
            <person name="Lozovsky E."/>
            <person name="Lu J."/>
            <person name="Luo M."/>
            <person name="Machado C.A."/>
            <person name="Makalowski W."/>
            <person name="Marzo M."/>
            <person name="Matsuda M."/>
            <person name="Matzkin L."/>
            <person name="McAllister B."/>
            <person name="McBride C.S."/>
            <person name="McKernan B."/>
            <person name="McKernan K."/>
            <person name="Mendez-Lago M."/>
            <person name="Minx P."/>
            <person name="Mollenhauer M.U."/>
            <person name="Montooth K."/>
            <person name="Mount S.M."/>
            <person name="Mu X."/>
            <person name="Myers E."/>
            <person name="Negre B."/>
            <person name="Newfeld S."/>
            <person name="Nielsen R."/>
            <person name="Noor M.A."/>
            <person name="O'Grady P."/>
            <person name="Pachter L."/>
            <person name="Papaceit M."/>
            <person name="Parisi M.J."/>
            <person name="Parisi M."/>
            <person name="Parts L."/>
            <person name="Pedersen J.S."/>
            <person name="Pesole G."/>
            <person name="Phillippy A.M."/>
            <person name="Ponting C.P."/>
            <person name="Pop M."/>
            <person name="Porcelli D."/>
            <person name="Powell J.R."/>
            <person name="Prohaska S."/>
            <person name="Pruitt K."/>
            <person name="Puig M."/>
            <person name="Quesneville H."/>
            <person name="Ram K.R."/>
            <person name="Rand D."/>
            <person name="Rasmussen M.D."/>
            <person name="Reed L.K."/>
            <person name="Reenan R."/>
            <person name="Reily A."/>
            <person name="Remington K.A."/>
            <person name="Rieger T.T."/>
            <person name="Ritchie M.G."/>
            <person name="Robin C."/>
            <person name="Rogers Y.H."/>
            <person name="Rohde C."/>
            <person name="Rozas J."/>
            <person name="Rubenfield M.J."/>
            <person name="Ruiz A."/>
            <person name="Russo S."/>
            <person name="Salzberg S.L."/>
            <person name="Sanchez-Gracia A."/>
            <person name="Saranga D.J."/>
            <person name="Sato H."/>
            <person name="Schaeffer S.W."/>
            <person name="Schatz M.C."/>
            <person name="Schlenke T."/>
            <person name="Schwartz R."/>
            <person name="Segarra C."/>
            <person name="Singh R.S."/>
            <person name="Sirot L."/>
            <person name="Sirota M."/>
            <person name="Sisneros N.B."/>
            <person name="Smith C.D."/>
            <person name="Smith T.F."/>
            <person name="Spieth J."/>
            <person name="Stage D.E."/>
            <person name="Stark A."/>
            <person name="Stephan W."/>
            <person name="Strausberg R.L."/>
            <person name="Strempel S."/>
            <person name="Sturgill D."/>
            <person name="Sutton G."/>
            <person name="Sutton G.G."/>
            <person name="Tao W."/>
            <person name="Teichmann S."/>
            <person name="Tobari Y.N."/>
            <person name="Tomimura Y."/>
            <person name="Tsolas J.M."/>
            <person name="Valente V.L."/>
            <person name="Venter E."/>
            <person name="Venter J.C."/>
            <person name="Vicario S."/>
            <person name="Vieira F.G."/>
            <person name="Vilella A.J."/>
            <person name="Villasante A."/>
            <person name="Walenz B."/>
            <person name="Wang J."/>
            <person name="Wasserman M."/>
            <person name="Watts T."/>
            <person name="Wilson D."/>
            <person name="Wilson R.K."/>
            <person name="Wing R.A."/>
            <person name="Wolfner M.F."/>
            <person name="Wong A."/>
            <person name="Wong G.K."/>
            <person name="Wu C.I."/>
            <person name="Wu G."/>
            <person name="Yamamoto D."/>
            <person name="Yang H.P."/>
            <person name="Yang S.P."/>
            <person name="Yorke J.A."/>
            <person name="Yoshida K."/>
            <person name="Zdobnov E."/>
            <person name="Zhang P."/>
            <person name="Zhang Y."/>
            <person name="Zimin A.V."/>
            <person name="Baldwin J."/>
            <person name="Abdouelleil A."/>
            <person name="Abdulkadir J."/>
            <person name="Abebe A."/>
            <person name="Abera B."/>
            <person name="Abreu J."/>
            <person name="Acer S.C."/>
            <person name="Aftuck L."/>
            <person name="Alexander A."/>
            <person name="An P."/>
            <person name="Anderson E."/>
            <person name="Anderson S."/>
            <person name="Arachi H."/>
            <person name="Azer M."/>
            <person name="Bachantsang P."/>
            <person name="Barry A."/>
            <person name="Bayul T."/>
            <person name="Berlin A."/>
            <person name="Bessette D."/>
            <person name="Bloom T."/>
            <person name="Blye J."/>
            <person name="Boguslavskiy L."/>
            <person name="Bonnet C."/>
            <person name="Boukhgalter B."/>
            <person name="Bourzgui I."/>
            <person name="Brown A."/>
            <person name="Cahill P."/>
            <person name="Channer S."/>
            <person name="Cheshatsang Y."/>
            <person name="Chuda L."/>
            <person name="Citroen M."/>
            <person name="Collymore A."/>
            <person name="Cooke P."/>
            <person name="Costello M."/>
            <person name="D'Aco K."/>
            <person name="Daza R."/>
            <person name="De Haan G."/>
            <person name="DeGray S."/>
            <person name="DeMaso C."/>
            <person name="Dhargay N."/>
            <person name="Dooley K."/>
            <person name="Dooley E."/>
            <person name="Doricent M."/>
            <person name="Dorje P."/>
            <person name="Dorjee K."/>
            <person name="Dupes A."/>
            <person name="Elong R."/>
            <person name="Falk J."/>
            <person name="Farina A."/>
            <person name="Faro S."/>
            <person name="Ferguson D."/>
            <person name="Fisher S."/>
            <person name="Foley C.D."/>
            <person name="Franke A."/>
            <person name="Friedrich D."/>
            <person name="Gadbois L."/>
            <person name="Gearin G."/>
            <person name="Gearin C.R."/>
            <person name="Giannoukos G."/>
            <person name="Goode T."/>
            <person name="Graham J."/>
            <person name="Grandbois E."/>
            <person name="Grewal S."/>
            <person name="Gyaltsen K."/>
            <person name="Hafez N."/>
            <person name="Hagos B."/>
            <person name="Hall J."/>
            <person name="Henson C."/>
            <person name="Hollinger A."/>
            <person name="Honan T."/>
            <person name="Huard M.D."/>
            <person name="Hughes L."/>
            <person name="Hurhula B."/>
            <person name="Husby M.E."/>
            <person name="Kamat A."/>
            <person name="Kanga B."/>
            <person name="Kashin S."/>
            <person name="Khazanovich D."/>
            <person name="Kisner P."/>
            <person name="Lance K."/>
            <person name="Lara M."/>
            <person name="Lee W."/>
            <person name="Lennon N."/>
            <person name="Letendre F."/>
            <person name="LeVine R."/>
            <person name="Lipovsky A."/>
            <person name="Liu X."/>
            <person name="Liu J."/>
            <person name="Liu S."/>
            <person name="Lokyitsang T."/>
            <person name="Lokyitsang Y."/>
            <person name="Lubonja R."/>
            <person name="Lui A."/>
            <person name="MacDonald P."/>
            <person name="Magnisalis V."/>
            <person name="Maru K."/>
            <person name="Matthews C."/>
            <person name="McCusker W."/>
            <person name="McDonough S."/>
            <person name="Mehta T."/>
            <person name="Meldrim J."/>
            <person name="Meneus L."/>
            <person name="Mihai O."/>
            <person name="Mihalev A."/>
            <person name="Mihova T."/>
            <person name="Mittelman R."/>
            <person name="Mlenga V."/>
            <person name="Montmayeur A."/>
            <person name="Mulrain L."/>
            <person name="Navidi A."/>
            <person name="Naylor J."/>
            <person name="Negash T."/>
            <person name="Nguyen T."/>
            <person name="Nguyen N."/>
            <person name="Nicol R."/>
            <person name="Norbu C."/>
            <person name="Norbu N."/>
            <person name="Novod N."/>
            <person name="O'Neill B."/>
            <person name="Osman S."/>
            <person name="Markiewicz E."/>
            <person name="Oyono O.L."/>
            <person name="Patti C."/>
            <person name="Phunkhang P."/>
            <person name="Pierre F."/>
            <person name="Priest M."/>
            <person name="Raghuraman S."/>
            <person name="Rege F."/>
            <person name="Reyes R."/>
            <person name="Rise C."/>
            <person name="Rogov P."/>
            <person name="Ross K."/>
            <person name="Ryan E."/>
            <person name="Settipalli S."/>
            <person name="Shea T."/>
            <person name="Sherpa N."/>
            <person name="Shi L."/>
            <person name="Shih D."/>
            <person name="Sparrow T."/>
            <person name="Spaulding J."/>
            <person name="Stalker J."/>
            <person name="Stange-Thomann N."/>
            <person name="Stavropoulos S."/>
            <person name="Stone C."/>
            <person name="Strader C."/>
            <person name="Tesfaye S."/>
            <person name="Thomson T."/>
            <person name="Thoulutsang Y."/>
            <person name="Thoulutsang D."/>
            <person name="Topham K."/>
            <person name="Topping I."/>
            <person name="Tsamla T."/>
            <person name="Vassiliev H."/>
            <person name="Vo A."/>
            <person name="Wangchuk T."/>
            <person name="Wangdi T."/>
            <person name="Weiand M."/>
            <person name="Wilkinson J."/>
            <person name="Wilson A."/>
            <person name="Yadav S."/>
            <person name="Young G."/>
            <person name="Yu Q."/>
            <person name="Zembek L."/>
            <person name="Zhong D."/>
            <person name="Zimmer A."/>
            <person name="Zwirko Z."/>
            <person name="Jaffe D.B."/>
            <person name="Alvarez P."/>
            <person name="Brockman W."/>
            <person name="Butler J."/>
            <person name="Chin C."/>
            <person name="Gnerre S."/>
            <person name="Grabherr M."/>
            <person name="Kleber M."/>
            <person name="Mauceli E."/>
            <person name="MacCallum I."/>
        </authorList>
    </citation>
    <scope>NUCLEOTIDE SEQUENCE [LARGE SCALE GENOMIC DNA]</scope>
    <source>
        <strain evidence="3">Rob3c / Tucson 14021-0248.25</strain>
    </source>
</reference>
<accession>B4IAS6</accession>
<sequence length="155" mass="16386">MRQRFLTFLPISTAGRMMPAVVPLQQPFPAVVYRELWPLARARPNACAAAHLLPIFCCSSGEERARAMARGDHVRPGETGVVAASMAQMAQMAKTKDSGAGEQAPNGHVRSATYRGSQPAIIAPTRDLDEAPGAGAGQSGHSTHNKPSSPSQTAR</sequence>
<evidence type="ECO:0000256" key="1">
    <source>
        <dbReference type="SAM" id="MobiDB-lite"/>
    </source>
</evidence>
<feature type="compositionally biased region" description="Polar residues" evidence="1">
    <location>
        <begin position="139"/>
        <end position="155"/>
    </location>
</feature>
<keyword evidence="3" id="KW-1185">Reference proteome</keyword>
<gene>
    <name evidence="2" type="primary">Dsec\GM22125</name>
    <name evidence="2" type="ORF">Dsec_GM22125</name>
</gene>
<name>B4IAS6_DROSE</name>
<feature type="region of interest" description="Disordered" evidence="1">
    <location>
        <begin position="91"/>
        <end position="155"/>
    </location>
</feature>
<dbReference type="HOGENOM" id="CLU_1788914_0_0_1"/>
<proteinExistence type="predicted"/>
<evidence type="ECO:0000313" key="2">
    <source>
        <dbReference type="EMBL" id="EDW44389.1"/>
    </source>
</evidence>
<dbReference type="AlphaFoldDB" id="B4IAS6"/>
<evidence type="ECO:0000313" key="3">
    <source>
        <dbReference type="Proteomes" id="UP000001292"/>
    </source>
</evidence>
<dbReference type="Proteomes" id="UP000001292">
    <property type="component" value="Unassembled WGS sequence"/>
</dbReference>